<keyword evidence="1" id="KW-0677">Repeat</keyword>
<feature type="repeat" description="PPR" evidence="2">
    <location>
        <begin position="210"/>
        <end position="244"/>
    </location>
</feature>
<dbReference type="FunFam" id="1.25.40.10:FF:000343">
    <property type="entry name" value="Pentatricopeptide repeat-containing protein At3g58590"/>
    <property type="match status" value="1"/>
</dbReference>
<evidence type="ECO:0000313" key="3">
    <source>
        <dbReference type="EMBL" id="KAH7332415.1"/>
    </source>
</evidence>
<dbReference type="GO" id="GO:0005739">
    <property type="term" value="C:mitochondrion"/>
    <property type="evidence" value="ECO:0007669"/>
    <property type="project" value="TreeGrafter"/>
</dbReference>
<dbReference type="FunFam" id="1.25.40.10:FF:000090">
    <property type="entry name" value="Pentatricopeptide repeat-containing protein, chloroplastic"/>
    <property type="match status" value="1"/>
</dbReference>
<comment type="caution">
    <text evidence="3">The sequence shown here is derived from an EMBL/GenBank/DDBJ whole genome shotgun (WGS) entry which is preliminary data.</text>
</comment>
<evidence type="ECO:0000256" key="1">
    <source>
        <dbReference type="ARBA" id="ARBA00022737"/>
    </source>
</evidence>
<reference evidence="3" key="1">
    <citation type="submission" date="2021-08" db="EMBL/GenBank/DDBJ databases">
        <title>WGS assembly of Ceratopteris richardii.</title>
        <authorList>
            <person name="Marchant D.B."/>
            <person name="Chen G."/>
            <person name="Jenkins J."/>
            <person name="Shu S."/>
            <person name="Leebens-Mack J."/>
            <person name="Grimwood J."/>
            <person name="Schmutz J."/>
            <person name="Soltis P."/>
            <person name="Soltis D."/>
            <person name="Chen Z.-H."/>
        </authorList>
    </citation>
    <scope>NUCLEOTIDE SEQUENCE</scope>
    <source>
        <strain evidence="3">Whitten #5841</strain>
        <tissue evidence="3">Leaf</tissue>
    </source>
</reference>
<dbReference type="Pfam" id="PF01535">
    <property type="entry name" value="PPR"/>
    <property type="match status" value="2"/>
</dbReference>
<sequence length="850" mass="94036">MPAPWPSIESLFSVLESCSILKDYAIVLRLQSYTCKHGLHCHILLGNRMVSLLLNIGEMCLDQKNFVHLPYKDGNSSSDLIHGYLEHRDYKSALTLYNTIQGEYINPRSCALVGLIKACTKLNDVEQGCKLQAQINQMGILSVDMFVGSALISMYISFCLLEKAEELCRNLPVQNIVAWNVLLEGYINHDQSSKALQCYRKMLHKGVQPNAVTYACILKASISMGALNEAINIHAEIIRRGILKQSLFMGSVLVSMYAKNGMLAKAQEVFDFLPARDVVTWTAIVSGYVQNGKYEEALHFFELMQINGPLPNALTFGCILKACSSIEALEKGLEIHTEVLRLGLSKIDPYIGSALIDMYSKWHMLSRALEAFNSLSVHNVVTWTALISGYVRHNRSEEALEFFGQMQQEGVAPNVATYVCTLKACSNTHNATCGSQIHGEMVKKGLLEKDVMIGSALVDMYTKCGMLIKAKEAFDMLPHRNVVAWSALIMGYTQAGFSEEALHFLGCMYKEGASPNSVTYLASLKACGNIRAIEKGIALHMEIARKGLLTEEVHLGSALIGMYANCGFLAKAREVFDSLLSRNLVTWNTLIDSFTQRDYSEDALYFFEVMKHEAILPNAVTYACVLKACGSIGATLKGLKVHTMIGNDVIKADLVAGSAMINMYSKCGLIHEAQEVFDVIPFRNVVHWGALITGYAQQGEMEVALFLFDKMIKEGNEPDCATFLIILAGCSHTGFIEKGQTYFENMSEVYGIPATVSHHICIVDLLGRAGQLDMAISMMNRAPCHPNSYLWLSMLGACRKWGQVELGRGIFYEAVQSDEKEASAYVCLSNIYADVAAYQDPHEHAETLSS</sequence>
<dbReference type="PROSITE" id="PS51375">
    <property type="entry name" value="PPR"/>
    <property type="match status" value="7"/>
</dbReference>
<dbReference type="OrthoDB" id="607373at2759"/>
<proteinExistence type="predicted"/>
<feature type="repeat" description="PPR" evidence="2">
    <location>
        <begin position="684"/>
        <end position="718"/>
    </location>
</feature>
<dbReference type="Proteomes" id="UP000825935">
    <property type="component" value="Chromosome 20"/>
</dbReference>
<dbReference type="InterPro" id="IPR002885">
    <property type="entry name" value="PPR_rpt"/>
</dbReference>
<dbReference type="SUPFAM" id="SSF81901">
    <property type="entry name" value="HCP-like"/>
    <property type="match status" value="1"/>
</dbReference>
<evidence type="ECO:0000313" key="4">
    <source>
        <dbReference type="Proteomes" id="UP000825935"/>
    </source>
</evidence>
<dbReference type="InterPro" id="IPR011990">
    <property type="entry name" value="TPR-like_helical_dom_sf"/>
</dbReference>
<dbReference type="FunFam" id="1.25.40.10:FF:000285">
    <property type="entry name" value="Pentatricopeptide repeat-containing protein, chloroplastic"/>
    <property type="match status" value="1"/>
</dbReference>
<name>A0A8T2SK74_CERRI</name>
<dbReference type="NCBIfam" id="TIGR00756">
    <property type="entry name" value="PPR"/>
    <property type="match status" value="5"/>
</dbReference>
<evidence type="ECO:0008006" key="5">
    <source>
        <dbReference type="Google" id="ProtNLM"/>
    </source>
</evidence>
<feature type="repeat" description="PPR" evidence="2">
    <location>
        <begin position="175"/>
        <end position="209"/>
    </location>
</feature>
<dbReference type="GO" id="GO:0009451">
    <property type="term" value="P:RNA modification"/>
    <property type="evidence" value="ECO:0007669"/>
    <property type="project" value="InterPro"/>
</dbReference>
<evidence type="ECO:0000256" key="2">
    <source>
        <dbReference type="PROSITE-ProRule" id="PRU00708"/>
    </source>
</evidence>
<feature type="repeat" description="PPR" evidence="2">
    <location>
        <begin position="481"/>
        <end position="515"/>
    </location>
</feature>
<gene>
    <name evidence="3" type="ORF">KP509_20G086100</name>
</gene>
<feature type="repeat" description="PPR" evidence="2">
    <location>
        <begin position="583"/>
        <end position="617"/>
    </location>
</feature>
<protein>
    <recommendedName>
        <fullName evidence="5">Pentatricopeptide repeat-containing protein</fullName>
    </recommendedName>
</protein>
<dbReference type="GO" id="GO:0003723">
    <property type="term" value="F:RNA binding"/>
    <property type="evidence" value="ECO:0007669"/>
    <property type="project" value="InterPro"/>
</dbReference>
<keyword evidence="4" id="KW-1185">Reference proteome</keyword>
<dbReference type="FunFam" id="1.25.40.10:FF:000344">
    <property type="entry name" value="Pentatricopeptide repeat-containing protein"/>
    <property type="match status" value="1"/>
</dbReference>
<dbReference type="PANTHER" id="PTHR24015">
    <property type="entry name" value="OS07G0578800 PROTEIN-RELATED"/>
    <property type="match status" value="1"/>
</dbReference>
<dbReference type="EMBL" id="CM035425">
    <property type="protein sequence ID" value="KAH7332415.1"/>
    <property type="molecule type" value="Genomic_DNA"/>
</dbReference>
<feature type="repeat" description="PPR" evidence="2">
    <location>
        <begin position="379"/>
        <end position="413"/>
    </location>
</feature>
<dbReference type="PANTHER" id="PTHR24015:SF1693">
    <property type="entry name" value="DYW DOMAIN-CONTAINING PROTEIN"/>
    <property type="match status" value="1"/>
</dbReference>
<dbReference type="Gene3D" id="1.25.40.10">
    <property type="entry name" value="Tetratricopeptide repeat domain"/>
    <property type="match status" value="6"/>
</dbReference>
<accession>A0A8T2SK74</accession>
<organism evidence="3 4">
    <name type="scientific">Ceratopteris richardii</name>
    <name type="common">Triangle waterfern</name>
    <dbReference type="NCBI Taxonomy" id="49495"/>
    <lineage>
        <taxon>Eukaryota</taxon>
        <taxon>Viridiplantae</taxon>
        <taxon>Streptophyta</taxon>
        <taxon>Embryophyta</taxon>
        <taxon>Tracheophyta</taxon>
        <taxon>Polypodiopsida</taxon>
        <taxon>Polypodiidae</taxon>
        <taxon>Polypodiales</taxon>
        <taxon>Pteridineae</taxon>
        <taxon>Pteridaceae</taxon>
        <taxon>Parkerioideae</taxon>
        <taxon>Ceratopteris</taxon>
    </lineage>
</organism>
<dbReference type="AlphaFoldDB" id="A0A8T2SK74"/>
<dbReference type="Pfam" id="PF13041">
    <property type="entry name" value="PPR_2"/>
    <property type="match status" value="6"/>
</dbReference>
<dbReference type="InterPro" id="IPR046960">
    <property type="entry name" value="PPR_At4g14850-like_plant"/>
</dbReference>
<feature type="repeat" description="PPR" evidence="2">
    <location>
        <begin position="277"/>
        <end position="311"/>
    </location>
</feature>